<accession>A0ABP7CCX2</accession>
<gene>
    <name evidence="1" type="ORF">GCM10022267_83690</name>
</gene>
<name>A0ABP7CCX2_9PSEU</name>
<proteinExistence type="predicted"/>
<keyword evidence="2" id="KW-1185">Reference proteome</keyword>
<evidence type="ECO:0008006" key="3">
    <source>
        <dbReference type="Google" id="ProtNLM"/>
    </source>
</evidence>
<sequence length="101" mass="11253">MSCQSVRTTVAPVEETITWDYSEEPKQSKIVYNKVDVDGPSVIWEGKVASGRFQGDSARKVMQVTSWNQDGYQCLFPQNDVFSGELTEVGGDTEITITSIR</sequence>
<comment type="caution">
    <text evidence="1">The sequence shown here is derived from an EMBL/GenBank/DDBJ whole genome shotgun (WGS) entry which is preliminary data.</text>
</comment>
<dbReference type="Proteomes" id="UP001500711">
    <property type="component" value="Unassembled WGS sequence"/>
</dbReference>
<protein>
    <recommendedName>
        <fullName evidence="3">Ig-like domain-containing protein</fullName>
    </recommendedName>
</protein>
<dbReference type="EMBL" id="BAABBE010000045">
    <property type="protein sequence ID" value="GAA3684103.1"/>
    <property type="molecule type" value="Genomic_DNA"/>
</dbReference>
<organism evidence="1 2">
    <name type="scientific">Lentzea roselyniae</name>
    <dbReference type="NCBI Taxonomy" id="531940"/>
    <lineage>
        <taxon>Bacteria</taxon>
        <taxon>Bacillati</taxon>
        <taxon>Actinomycetota</taxon>
        <taxon>Actinomycetes</taxon>
        <taxon>Pseudonocardiales</taxon>
        <taxon>Pseudonocardiaceae</taxon>
        <taxon>Lentzea</taxon>
    </lineage>
</organism>
<reference evidence="2" key="1">
    <citation type="journal article" date="2019" name="Int. J. Syst. Evol. Microbiol.">
        <title>The Global Catalogue of Microorganisms (GCM) 10K type strain sequencing project: providing services to taxonomists for standard genome sequencing and annotation.</title>
        <authorList>
            <consortium name="The Broad Institute Genomics Platform"/>
            <consortium name="The Broad Institute Genome Sequencing Center for Infectious Disease"/>
            <person name="Wu L."/>
            <person name="Ma J."/>
        </authorList>
    </citation>
    <scope>NUCLEOTIDE SEQUENCE [LARGE SCALE GENOMIC DNA]</scope>
    <source>
        <strain evidence="2">JCM 17494</strain>
    </source>
</reference>
<evidence type="ECO:0000313" key="1">
    <source>
        <dbReference type="EMBL" id="GAA3684103.1"/>
    </source>
</evidence>
<evidence type="ECO:0000313" key="2">
    <source>
        <dbReference type="Proteomes" id="UP001500711"/>
    </source>
</evidence>